<accession>A0A0D9Z9E3</accession>
<sequence length="67" mass="7566">MIWIRRAVQSKTRGTLPGGGALPSADRPLRWPPSHRLHVHQLELEKTNLLLGTLYPWPEMGTLELGD</sequence>
<evidence type="ECO:0000313" key="1">
    <source>
        <dbReference type="EnsemblPlants" id="OGLUM03G23540.1"/>
    </source>
</evidence>
<dbReference type="EnsemblPlants" id="OGLUM03G23540.1">
    <property type="protein sequence ID" value="OGLUM03G23540.1"/>
    <property type="gene ID" value="OGLUM03G23540"/>
</dbReference>
<dbReference type="HOGENOM" id="CLU_2816573_0_0_1"/>
<dbReference type="Gramene" id="OGLUM03G23540.1">
    <property type="protein sequence ID" value="OGLUM03G23540.1"/>
    <property type="gene ID" value="OGLUM03G23540"/>
</dbReference>
<name>A0A0D9Z9E3_9ORYZ</name>
<organism evidence="1">
    <name type="scientific">Oryza glumipatula</name>
    <dbReference type="NCBI Taxonomy" id="40148"/>
    <lineage>
        <taxon>Eukaryota</taxon>
        <taxon>Viridiplantae</taxon>
        <taxon>Streptophyta</taxon>
        <taxon>Embryophyta</taxon>
        <taxon>Tracheophyta</taxon>
        <taxon>Spermatophyta</taxon>
        <taxon>Magnoliopsida</taxon>
        <taxon>Liliopsida</taxon>
        <taxon>Poales</taxon>
        <taxon>Poaceae</taxon>
        <taxon>BOP clade</taxon>
        <taxon>Oryzoideae</taxon>
        <taxon>Oryzeae</taxon>
        <taxon>Oryzinae</taxon>
        <taxon>Oryza</taxon>
    </lineage>
</organism>
<dbReference type="Proteomes" id="UP000026961">
    <property type="component" value="Chromosome 3"/>
</dbReference>
<reference evidence="1" key="1">
    <citation type="submission" date="2015-04" db="UniProtKB">
        <authorList>
            <consortium name="EnsemblPlants"/>
        </authorList>
    </citation>
    <scope>IDENTIFICATION</scope>
</reference>
<protein>
    <submittedName>
        <fullName evidence="1">Uncharacterized protein</fullName>
    </submittedName>
</protein>
<keyword evidence="2" id="KW-1185">Reference proteome</keyword>
<reference evidence="1" key="2">
    <citation type="submission" date="2018-05" db="EMBL/GenBank/DDBJ databases">
        <title>OgluRS3 (Oryza glumaepatula Reference Sequence Version 3).</title>
        <authorList>
            <person name="Zhang J."/>
            <person name="Kudrna D."/>
            <person name="Lee S."/>
            <person name="Talag J."/>
            <person name="Welchert J."/>
            <person name="Wing R.A."/>
        </authorList>
    </citation>
    <scope>NUCLEOTIDE SEQUENCE [LARGE SCALE GENOMIC DNA]</scope>
</reference>
<dbReference type="AlphaFoldDB" id="A0A0D9Z9E3"/>
<proteinExistence type="predicted"/>
<evidence type="ECO:0000313" key="2">
    <source>
        <dbReference type="Proteomes" id="UP000026961"/>
    </source>
</evidence>